<evidence type="ECO:0000259" key="5">
    <source>
        <dbReference type="PROSITE" id="PS50305"/>
    </source>
</evidence>
<evidence type="ECO:0000256" key="4">
    <source>
        <dbReference type="PROSITE-ProRule" id="PRU00236"/>
    </source>
</evidence>
<dbReference type="EC" id="2.3.1.286" evidence="1"/>
<dbReference type="HOGENOM" id="CLU_023643_3_0_12"/>
<evidence type="ECO:0000256" key="1">
    <source>
        <dbReference type="ARBA" id="ARBA00012928"/>
    </source>
</evidence>
<feature type="binding site" evidence="4">
    <location>
        <position position="141"/>
    </location>
    <ligand>
        <name>Zn(2+)</name>
        <dbReference type="ChEBI" id="CHEBI:29105"/>
    </ligand>
</feature>
<keyword evidence="4" id="KW-0479">Metal-binding</keyword>
<gene>
    <name evidence="6" type="ordered locus">SpiGrapes_0378</name>
</gene>
<dbReference type="AlphaFoldDB" id="G8QVK3"/>
<dbReference type="eggNOG" id="COG0846">
    <property type="taxonomic scope" value="Bacteria"/>
</dbReference>
<dbReference type="InterPro" id="IPR003000">
    <property type="entry name" value="Sirtuin"/>
</dbReference>
<dbReference type="InterPro" id="IPR026590">
    <property type="entry name" value="Ssirtuin_cat_dom"/>
</dbReference>
<dbReference type="GO" id="GO:0046872">
    <property type="term" value="F:metal ion binding"/>
    <property type="evidence" value="ECO:0007669"/>
    <property type="project" value="UniProtKB-KW"/>
</dbReference>
<dbReference type="GO" id="GO:0070403">
    <property type="term" value="F:NAD+ binding"/>
    <property type="evidence" value="ECO:0007669"/>
    <property type="project" value="InterPro"/>
</dbReference>
<feature type="active site" description="Proton acceptor" evidence="4">
    <location>
        <position position="133"/>
    </location>
</feature>
<organism evidence="6 7">
    <name type="scientific">Sphaerochaeta pleomorpha (strain ATCC BAA-1885 / DSM 22778 / Grapes)</name>
    <dbReference type="NCBI Taxonomy" id="158190"/>
    <lineage>
        <taxon>Bacteria</taxon>
        <taxon>Pseudomonadati</taxon>
        <taxon>Spirochaetota</taxon>
        <taxon>Spirochaetia</taxon>
        <taxon>Spirochaetales</taxon>
        <taxon>Sphaerochaetaceae</taxon>
        <taxon>Sphaerochaeta</taxon>
    </lineage>
</organism>
<keyword evidence="3" id="KW-0520">NAD</keyword>
<dbReference type="Gene3D" id="3.30.1600.10">
    <property type="entry name" value="SIR2/SIRT2 'Small Domain"/>
    <property type="match status" value="1"/>
</dbReference>
<keyword evidence="4" id="KW-0862">Zinc</keyword>
<evidence type="ECO:0000313" key="7">
    <source>
        <dbReference type="Proteomes" id="UP000005632"/>
    </source>
</evidence>
<evidence type="ECO:0000256" key="2">
    <source>
        <dbReference type="ARBA" id="ARBA00022679"/>
    </source>
</evidence>
<dbReference type="STRING" id="158190.SpiGrapes_0378"/>
<evidence type="ECO:0000313" key="6">
    <source>
        <dbReference type="EMBL" id="AEV28236.1"/>
    </source>
</evidence>
<dbReference type="GO" id="GO:0017136">
    <property type="term" value="F:histone deacetylase activity, NAD-dependent"/>
    <property type="evidence" value="ECO:0007669"/>
    <property type="project" value="TreeGrafter"/>
</dbReference>
<dbReference type="RefSeq" id="WP_014269085.1">
    <property type="nucleotide sequence ID" value="NC_016633.1"/>
</dbReference>
<accession>G8QVK3</accession>
<dbReference type="InterPro" id="IPR029035">
    <property type="entry name" value="DHS-like_NAD/FAD-binding_dom"/>
</dbReference>
<dbReference type="PANTHER" id="PTHR11085:SF10">
    <property type="entry name" value="NAD-DEPENDENT PROTEIN DEACYLASE SIRTUIN-5, MITOCHONDRIAL-RELATED"/>
    <property type="match status" value="1"/>
</dbReference>
<protein>
    <recommendedName>
        <fullName evidence="1">protein acetyllysine N-acetyltransferase</fullName>
        <ecNumber evidence="1">2.3.1.286</ecNumber>
    </recommendedName>
</protein>
<dbReference type="Proteomes" id="UP000005632">
    <property type="component" value="Chromosome"/>
</dbReference>
<keyword evidence="7" id="KW-1185">Reference proteome</keyword>
<feature type="domain" description="Deacetylase sirtuin-type" evidence="5">
    <location>
        <begin position="2"/>
        <end position="265"/>
    </location>
</feature>
<feature type="binding site" evidence="4">
    <location>
        <position position="168"/>
    </location>
    <ligand>
        <name>Zn(2+)</name>
        <dbReference type="ChEBI" id="CHEBI:29105"/>
    </ligand>
</feature>
<proteinExistence type="predicted"/>
<dbReference type="KEGG" id="sgp:SpiGrapes_0378"/>
<dbReference type="NCBIfam" id="NF001752">
    <property type="entry name" value="PRK00481.1-1"/>
    <property type="match status" value="1"/>
</dbReference>
<feature type="binding site" evidence="4">
    <location>
        <position position="144"/>
    </location>
    <ligand>
        <name>Zn(2+)</name>
        <dbReference type="ChEBI" id="CHEBI:29105"/>
    </ligand>
</feature>
<feature type="binding site" evidence="4">
    <location>
        <position position="165"/>
    </location>
    <ligand>
        <name>Zn(2+)</name>
        <dbReference type="ChEBI" id="CHEBI:29105"/>
    </ligand>
</feature>
<dbReference type="PANTHER" id="PTHR11085">
    <property type="entry name" value="NAD-DEPENDENT PROTEIN DEACYLASE SIRTUIN-5, MITOCHONDRIAL-RELATED"/>
    <property type="match status" value="1"/>
</dbReference>
<name>G8QVK3_SPHPG</name>
<dbReference type="InterPro" id="IPR026591">
    <property type="entry name" value="Sirtuin_cat_small_dom_sf"/>
</dbReference>
<keyword evidence="2" id="KW-0808">Transferase</keyword>
<dbReference type="InterPro" id="IPR050134">
    <property type="entry name" value="NAD-dep_sirtuin_deacylases"/>
</dbReference>
<dbReference type="CDD" id="cd01407">
    <property type="entry name" value="SIR2-fam"/>
    <property type="match status" value="1"/>
</dbReference>
<dbReference type="Gene3D" id="3.40.50.1220">
    <property type="entry name" value="TPP-binding domain"/>
    <property type="match status" value="1"/>
</dbReference>
<dbReference type="Pfam" id="PF02146">
    <property type="entry name" value="SIR2"/>
    <property type="match status" value="1"/>
</dbReference>
<dbReference type="SUPFAM" id="SSF52467">
    <property type="entry name" value="DHS-like NAD/FAD-binding domain"/>
    <property type="match status" value="1"/>
</dbReference>
<dbReference type="PROSITE" id="PS50305">
    <property type="entry name" value="SIRTUIN"/>
    <property type="match status" value="1"/>
</dbReference>
<evidence type="ECO:0000256" key="3">
    <source>
        <dbReference type="ARBA" id="ARBA00023027"/>
    </source>
</evidence>
<reference evidence="6 7" key="1">
    <citation type="submission" date="2011-11" db="EMBL/GenBank/DDBJ databases">
        <title>Complete sequence of Spirochaeta sp. grapes.</title>
        <authorList>
            <consortium name="US DOE Joint Genome Institute"/>
            <person name="Lucas S."/>
            <person name="Han J."/>
            <person name="Lapidus A."/>
            <person name="Cheng J.-F."/>
            <person name="Goodwin L."/>
            <person name="Pitluck S."/>
            <person name="Peters L."/>
            <person name="Ovchinnikova G."/>
            <person name="Munk A.C."/>
            <person name="Detter J.C."/>
            <person name="Han C."/>
            <person name="Tapia R."/>
            <person name="Land M."/>
            <person name="Hauser L."/>
            <person name="Kyrpides N."/>
            <person name="Ivanova N."/>
            <person name="Pagani I."/>
            <person name="Ritalahtilisa K."/>
            <person name="Loeffler F."/>
            <person name="Woyke T."/>
        </authorList>
    </citation>
    <scope>NUCLEOTIDE SEQUENCE [LARGE SCALE GENOMIC DNA]</scope>
    <source>
        <strain evidence="7">ATCC BAA-1885 / DSM 22778 / Grapes</strain>
    </source>
</reference>
<dbReference type="EMBL" id="CP003155">
    <property type="protein sequence ID" value="AEV28236.1"/>
    <property type="molecule type" value="Genomic_DNA"/>
</dbReference>
<sequence>MPGKVEKDNAFNKKMVILESLILNAKKMTVFTGAGVSTLSGIPDFRGKNGLYSGLWHDLPVEQILNISFFEKHPEIFYEWAREFWYHLEDYKPNVVHTTLAKMEQKGLVAGLYTQNIDMLHKKAGSKKVYEVHGSAEHHHCHTCNKYYCYGEIAAQVQAGKVPFCSQCGGIVKPDIVFYGENLDSLILARAYEQFSHSDLCLVLGSSLTVQPAASFPYYATSNGCPLVIVNAQKTSQDGGASLRFEDLKQTFLALDSWLDTLGSRNT</sequence>